<name>A0AAX4LK57_ECOLX</name>
<sequence>MPEVFRWTPQRSYSVTRKPDVSVVKLGDGYEQRQVKGINPLLDSYTLVFKGSSAGCGDGGNVAIQAEAFLRARGAVEAFYWSPSMDNVQRLFVCRQWSMTKDGPLYTLNATFEQVVG</sequence>
<dbReference type="InterPro" id="IPR010265">
    <property type="entry name" value="Phage_lambda_TipM"/>
</dbReference>
<reference evidence="1" key="1">
    <citation type="submission" date="2024-03" db="EMBL/GenBank/DDBJ databases">
        <title>Epithelial relay of microbial signals coordinates intestinal macrophage supported barrier repair.</title>
        <authorList>
            <person name="Tsai M.T."/>
        </authorList>
    </citation>
    <scope>NUCLEOTIDE SEQUENCE</scope>
    <source>
        <strain evidence="1">MS 21-1</strain>
    </source>
</reference>
<evidence type="ECO:0000313" key="2">
    <source>
        <dbReference type="Proteomes" id="UP001383096"/>
    </source>
</evidence>
<dbReference type="RefSeq" id="WP_001115389.1">
    <property type="nucleotide sequence ID" value="NZ_CACRWT010000002.1"/>
</dbReference>
<evidence type="ECO:0000313" key="1">
    <source>
        <dbReference type="EMBL" id="WWX73828.1"/>
    </source>
</evidence>
<dbReference type="Pfam" id="PF05939">
    <property type="entry name" value="Phage_min_tail"/>
    <property type="match status" value="1"/>
</dbReference>
<proteinExistence type="predicted"/>
<accession>A0AAX4LK57</accession>
<dbReference type="AlphaFoldDB" id="A0AAX4LK57"/>
<dbReference type="Proteomes" id="UP001383096">
    <property type="component" value="Chromosome"/>
</dbReference>
<gene>
    <name evidence="1" type="ORF">V9Z47_12855</name>
</gene>
<dbReference type="EMBL" id="CP146670">
    <property type="protein sequence ID" value="WWX73828.1"/>
    <property type="molecule type" value="Genomic_DNA"/>
</dbReference>
<organism evidence="1 2">
    <name type="scientific">Escherichia coli</name>
    <dbReference type="NCBI Taxonomy" id="562"/>
    <lineage>
        <taxon>Bacteria</taxon>
        <taxon>Pseudomonadati</taxon>
        <taxon>Pseudomonadota</taxon>
        <taxon>Gammaproteobacteria</taxon>
        <taxon>Enterobacterales</taxon>
        <taxon>Enterobacteriaceae</taxon>
        <taxon>Escherichia</taxon>
    </lineage>
</organism>
<protein>
    <submittedName>
        <fullName evidence="1">Phage tail protein</fullName>
    </submittedName>
</protein>